<gene>
    <name evidence="2" type="primary">gt2</name>
</gene>
<sequence>MKKVNVISFSLSRGGAAIAAKKFIDLLSGVRYVNIVSQDGADKLQFIKRILSWGLGLLQISRNKTKHSLNLFSYHPVISAFKNKKKDEIFHLHWFNNDTISIFDLDKIPLNSIITLHDEWLYCGSEHYYDPNHDKKLDFISGYHFFSSGSFGFGWQYVIWRIKVAKLKNRSDIIYTVPSSWMLKRAKSSLILKNSTVLLLPNPIDVNVFYPRVFRKELRSTLSFYKNEFVICFGAIGGKKNPLKGGHILDRALKIVAEKIRLEGKEIRLVIFGQSGEDKVLHGFRTSYAGHIKEQSALADLFCASDCVVVPSIVESFGQVAAESMACGTPVVAFRTSGLTDIVIDGVNGFLAEPFEPVSLADKVIQIASLSNEEKYNYSVRARKHIEDSFSYEVISKKYFDIISLSENNESR</sequence>
<dbReference type="Gene3D" id="3.40.50.2000">
    <property type="entry name" value="Glycogen Phosphorylase B"/>
    <property type="match status" value="2"/>
</dbReference>
<keyword evidence="2" id="KW-0808">Transferase</keyword>
<proteinExistence type="predicted"/>
<dbReference type="EMBL" id="MH449674">
    <property type="protein sequence ID" value="AXL04826.1"/>
    <property type="molecule type" value="Genomic_DNA"/>
</dbReference>
<evidence type="ECO:0000259" key="1">
    <source>
        <dbReference type="Pfam" id="PF00534"/>
    </source>
</evidence>
<dbReference type="SUPFAM" id="SSF53756">
    <property type="entry name" value="UDP-Glycosyltransferase/glycogen phosphorylase"/>
    <property type="match status" value="1"/>
</dbReference>
<dbReference type="PANTHER" id="PTHR45947">
    <property type="entry name" value="SULFOQUINOVOSYL TRANSFERASE SQD2"/>
    <property type="match status" value="1"/>
</dbReference>
<feature type="domain" description="Glycosyl transferase family 1" evidence="1">
    <location>
        <begin position="241"/>
        <end position="377"/>
    </location>
</feature>
<accession>A0A346AC64</accession>
<name>A0A346AC64_AERHY</name>
<dbReference type="GO" id="GO:0016757">
    <property type="term" value="F:glycosyltransferase activity"/>
    <property type="evidence" value="ECO:0007669"/>
    <property type="project" value="InterPro"/>
</dbReference>
<protein>
    <submittedName>
        <fullName evidence="2">Glycosyltransferase</fullName>
    </submittedName>
</protein>
<dbReference type="InterPro" id="IPR050194">
    <property type="entry name" value="Glycosyltransferase_grp1"/>
</dbReference>
<dbReference type="InterPro" id="IPR001296">
    <property type="entry name" value="Glyco_trans_1"/>
</dbReference>
<dbReference type="AlphaFoldDB" id="A0A346AC64"/>
<dbReference type="PANTHER" id="PTHR45947:SF13">
    <property type="entry name" value="TRANSFERASE"/>
    <property type="match status" value="1"/>
</dbReference>
<organism evidence="2">
    <name type="scientific">Aeromonas hydrophila</name>
    <dbReference type="NCBI Taxonomy" id="644"/>
    <lineage>
        <taxon>Bacteria</taxon>
        <taxon>Pseudomonadati</taxon>
        <taxon>Pseudomonadota</taxon>
        <taxon>Gammaproteobacteria</taxon>
        <taxon>Aeromonadales</taxon>
        <taxon>Aeromonadaceae</taxon>
        <taxon>Aeromonas</taxon>
    </lineage>
</organism>
<evidence type="ECO:0000313" key="2">
    <source>
        <dbReference type="EMBL" id="AXL04826.1"/>
    </source>
</evidence>
<reference evidence="2" key="1">
    <citation type="submission" date="2018-06" db="EMBL/GenBank/DDBJ databases">
        <title>Genetic diversity of the Aeromonas Hydrophila O antigens and development of a suspension array for serotype detection.</title>
        <authorList>
            <person name="Cao H."/>
            <person name="Liu B."/>
        </authorList>
    </citation>
    <scope>NUCLEOTIDE SEQUENCE</scope>
    <source>
        <strain evidence="2">G5371</strain>
    </source>
</reference>
<dbReference type="Pfam" id="PF00534">
    <property type="entry name" value="Glycos_transf_1"/>
    <property type="match status" value="1"/>
</dbReference>